<name>F4Q076_CACFS</name>
<accession>F4Q076</accession>
<feature type="region of interest" description="Disordered" evidence="1">
    <location>
        <begin position="85"/>
        <end position="144"/>
    </location>
</feature>
<protein>
    <submittedName>
        <fullName evidence="2">Uncharacterized protein</fullName>
    </submittedName>
</protein>
<dbReference type="OMA" id="SDEIKCH"/>
<dbReference type="KEGG" id="dfa:DFA_02495"/>
<organism evidence="2 3">
    <name type="scientific">Cavenderia fasciculata</name>
    <name type="common">Slime mold</name>
    <name type="synonym">Dictyostelium fasciculatum</name>
    <dbReference type="NCBI Taxonomy" id="261658"/>
    <lineage>
        <taxon>Eukaryota</taxon>
        <taxon>Amoebozoa</taxon>
        <taxon>Evosea</taxon>
        <taxon>Eumycetozoa</taxon>
        <taxon>Dictyostelia</taxon>
        <taxon>Acytosteliales</taxon>
        <taxon>Cavenderiaceae</taxon>
        <taxon>Cavenderia</taxon>
    </lineage>
</organism>
<dbReference type="RefSeq" id="XP_004357218.1">
    <property type="nucleotide sequence ID" value="XM_004357162.1"/>
</dbReference>
<proteinExistence type="predicted"/>
<dbReference type="AlphaFoldDB" id="F4Q076"/>
<feature type="compositionally biased region" description="Low complexity" evidence="1">
    <location>
        <begin position="86"/>
        <end position="135"/>
    </location>
</feature>
<dbReference type="EMBL" id="GL883017">
    <property type="protein sequence ID" value="EGG18756.1"/>
    <property type="molecule type" value="Genomic_DNA"/>
</dbReference>
<dbReference type="GeneID" id="14870857"/>
<keyword evidence="3" id="KW-1185">Reference proteome</keyword>
<sequence length="313" mass="36913">MFLTRRKRSNTISIGSTKKINNNGSDEIKCHHHIPSSSSNSLEKVGILRSSISQVEKSKKPITDISCSQNQQQEGATEVYFLDSSKNNSENNNIENIKNNTTTNNNNNKNNNYINTNNNKNNNLTKNNNNNNNNNDSQYSKQSQNKMIRHLIKKLTFFTHKKKESDPRVQEFLRMIETHKEFFKRAPEFDKYILTLAYVLLNRAYPEAVISTELFFHTLYLAWETEEDSTLGLESIIHYVIGSYPSRNKEKNQRKQEIQEWRMRLRNFHTGKDILWRDLDFRTMVEFPQLSKISKSFDFLNRDRTYSQSIKFF</sequence>
<dbReference type="OrthoDB" id="16819at2759"/>
<gene>
    <name evidence="2" type="ORF">DFA_02495</name>
</gene>
<evidence type="ECO:0000313" key="3">
    <source>
        <dbReference type="Proteomes" id="UP000007797"/>
    </source>
</evidence>
<dbReference type="Proteomes" id="UP000007797">
    <property type="component" value="Unassembled WGS sequence"/>
</dbReference>
<evidence type="ECO:0000256" key="1">
    <source>
        <dbReference type="SAM" id="MobiDB-lite"/>
    </source>
</evidence>
<reference evidence="3" key="1">
    <citation type="journal article" date="2011" name="Genome Res.">
        <title>Phylogeny-wide analysis of social amoeba genomes highlights ancient origins for complex intercellular communication.</title>
        <authorList>
            <person name="Heidel A.J."/>
            <person name="Lawal H.M."/>
            <person name="Felder M."/>
            <person name="Schilde C."/>
            <person name="Helps N.R."/>
            <person name="Tunggal B."/>
            <person name="Rivero F."/>
            <person name="John U."/>
            <person name="Schleicher M."/>
            <person name="Eichinger L."/>
            <person name="Platzer M."/>
            <person name="Noegel A.A."/>
            <person name="Schaap P."/>
            <person name="Gloeckner G."/>
        </authorList>
    </citation>
    <scope>NUCLEOTIDE SEQUENCE [LARGE SCALE GENOMIC DNA]</scope>
    <source>
        <strain evidence="3">SH3</strain>
    </source>
</reference>
<evidence type="ECO:0000313" key="2">
    <source>
        <dbReference type="EMBL" id="EGG18756.1"/>
    </source>
</evidence>